<accession>A0AAV1W458</accession>
<reference evidence="1 2" key="1">
    <citation type="submission" date="2024-03" db="EMBL/GenBank/DDBJ databases">
        <authorList>
            <person name="Martinez-Hernandez J."/>
        </authorList>
    </citation>
    <scope>NUCLEOTIDE SEQUENCE [LARGE SCALE GENOMIC DNA]</scope>
</reference>
<comment type="caution">
    <text evidence="1">The sequence shown here is derived from an EMBL/GenBank/DDBJ whole genome shotgun (WGS) entry which is preliminary data.</text>
</comment>
<dbReference type="PANTHER" id="PTHR11439">
    <property type="entry name" value="GAG-POL-RELATED RETROTRANSPOSON"/>
    <property type="match status" value="1"/>
</dbReference>
<dbReference type="SUPFAM" id="SSF56672">
    <property type="entry name" value="DNA/RNA polymerases"/>
    <property type="match status" value="1"/>
</dbReference>
<evidence type="ECO:0000313" key="2">
    <source>
        <dbReference type="Proteomes" id="UP001497480"/>
    </source>
</evidence>
<dbReference type="AlphaFoldDB" id="A0AAV1W458"/>
<proteinExistence type="predicted"/>
<dbReference type="CDD" id="cd09272">
    <property type="entry name" value="RNase_HI_RT_Ty1"/>
    <property type="match status" value="1"/>
</dbReference>
<dbReference type="Proteomes" id="UP001497480">
    <property type="component" value="Unassembled WGS sequence"/>
</dbReference>
<organism evidence="1 2">
    <name type="scientific">Lupinus luteus</name>
    <name type="common">European yellow lupine</name>
    <dbReference type="NCBI Taxonomy" id="3873"/>
    <lineage>
        <taxon>Eukaryota</taxon>
        <taxon>Viridiplantae</taxon>
        <taxon>Streptophyta</taxon>
        <taxon>Embryophyta</taxon>
        <taxon>Tracheophyta</taxon>
        <taxon>Spermatophyta</taxon>
        <taxon>Magnoliopsida</taxon>
        <taxon>eudicotyledons</taxon>
        <taxon>Gunneridae</taxon>
        <taxon>Pentapetalae</taxon>
        <taxon>rosids</taxon>
        <taxon>fabids</taxon>
        <taxon>Fabales</taxon>
        <taxon>Fabaceae</taxon>
        <taxon>Papilionoideae</taxon>
        <taxon>50 kb inversion clade</taxon>
        <taxon>genistoids sensu lato</taxon>
        <taxon>core genistoids</taxon>
        <taxon>Genisteae</taxon>
        <taxon>Lupinus</taxon>
    </lineage>
</organism>
<dbReference type="EMBL" id="CAXHTB010000003">
    <property type="protein sequence ID" value="CAL0303824.1"/>
    <property type="molecule type" value="Genomic_DNA"/>
</dbReference>
<gene>
    <name evidence="1" type="ORF">LLUT_LOCUS4884</name>
</gene>
<dbReference type="PANTHER" id="PTHR11439:SF470">
    <property type="entry name" value="CYSTEINE-RICH RLK (RECEPTOR-LIKE PROTEIN KINASE) 8"/>
    <property type="match status" value="1"/>
</dbReference>
<evidence type="ECO:0008006" key="3">
    <source>
        <dbReference type="Google" id="ProtNLM"/>
    </source>
</evidence>
<evidence type="ECO:0000313" key="1">
    <source>
        <dbReference type="EMBL" id="CAL0303824.1"/>
    </source>
</evidence>
<keyword evidence="2" id="KW-1185">Reference proteome</keyword>
<sequence length="210" mass="23690">MRPDITYPVNILSQFMHAPRQPHMNAASHLIRYLKSTPGQGLFFPSNSNLSLQGYCDSDWASCPTTRCSTTGYCIFLGSSIISWKTKKQSVVSRSSAEAEYRAMSNATCEITWLFYLLKDIDLSHSKPIPLYCDNQFDLHIASNPIYHERTKHIEIDCHVVREKIASGLITTMKVSSANQIVDLLTKSLGKDQFMHLKSKMSLSNLHISS</sequence>
<name>A0AAV1W458_LUPLU</name>
<protein>
    <recommendedName>
        <fullName evidence="3">Copia protein</fullName>
    </recommendedName>
</protein>
<dbReference type="InterPro" id="IPR043502">
    <property type="entry name" value="DNA/RNA_pol_sf"/>
</dbReference>